<dbReference type="InterPro" id="IPR036188">
    <property type="entry name" value="FAD/NAD-bd_sf"/>
</dbReference>
<evidence type="ECO:0000256" key="1">
    <source>
        <dbReference type="ARBA" id="ARBA00001974"/>
    </source>
</evidence>
<evidence type="ECO:0000313" key="8">
    <source>
        <dbReference type="Proteomes" id="UP001320420"/>
    </source>
</evidence>
<dbReference type="SUPFAM" id="SSF51905">
    <property type="entry name" value="FAD/NAD(P)-binding domain"/>
    <property type="match status" value="2"/>
</dbReference>
<dbReference type="Proteomes" id="UP001320420">
    <property type="component" value="Unassembled WGS sequence"/>
</dbReference>
<name>A0AAN9YHR0_9PEZI</name>
<evidence type="ECO:0000256" key="4">
    <source>
        <dbReference type="ARBA" id="ARBA00022827"/>
    </source>
</evidence>
<evidence type="ECO:0000313" key="7">
    <source>
        <dbReference type="EMBL" id="KAK7743434.1"/>
    </source>
</evidence>
<dbReference type="GO" id="GO:0016491">
    <property type="term" value="F:oxidoreductase activity"/>
    <property type="evidence" value="ECO:0007669"/>
    <property type="project" value="UniProtKB-KW"/>
</dbReference>
<keyword evidence="5" id="KW-0521">NADP</keyword>
<protein>
    <submittedName>
        <fullName evidence="7">Uncharacterized protein</fullName>
    </submittedName>
</protein>
<evidence type="ECO:0000256" key="5">
    <source>
        <dbReference type="ARBA" id="ARBA00022857"/>
    </source>
</evidence>
<comment type="cofactor">
    <cofactor evidence="1">
        <name>FAD</name>
        <dbReference type="ChEBI" id="CHEBI:57692"/>
    </cofactor>
</comment>
<reference evidence="7 8" key="1">
    <citation type="submission" date="2024-02" db="EMBL/GenBank/DDBJ databases">
        <title>De novo assembly and annotation of 12 fungi associated with fruit tree decline syndrome in Ontario, Canada.</title>
        <authorList>
            <person name="Sulman M."/>
            <person name="Ellouze W."/>
            <person name="Ilyukhin E."/>
        </authorList>
    </citation>
    <scope>NUCLEOTIDE SEQUENCE [LARGE SCALE GENOMIC DNA]</scope>
    <source>
        <strain evidence="7 8">M11/M66-122</strain>
    </source>
</reference>
<evidence type="ECO:0000256" key="6">
    <source>
        <dbReference type="ARBA" id="ARBA00023002"/>
    </source>
</evidence>
<keyword evidence="3" id="KW-0285">Flavoprotein</keyword>
<comment type="caution">
    <text evidence="7">The sequence shown here is derived from an EMBL/GenBank/DDBJ whole genome shotgun (WGS) entry which is preliminary data.</text>
</comment>
<evidence type="ECO:0000256" key="2">
    <source>
        <dbReference type="ARBA" id="ARBA00010139"/>
    </source>
</evidence>
<gene>
    <name evidence="7" type="ORF">SLS62_010578</name>
</gene>
<dbReference type="PANTHER" id="PTHR43098:SF2">
    <property type="entry name" value="FAD-BINDING MONOOXYGENASE AUSB-RELATED"/>
    <property type="match status" value="1"/>
</dbReference>
<keyword evidence="6" id="KW-0560">Oxidoreductase</keyword>
<dbReference type="InterPro" id="IPR050775">
    <property type="entry name" value="FAD-binding_Monooxygenases"/>
</dbReference>
<dbReference type="Gene3D" id="3.50.50.60">
    <property type="entry name" value="FAD/NAD(P)-binding domain"/>
    <property type="match status" value="3"/>
</dbReference>
<dbReference type="EMBL" id="JAKJXP020000135">
    <property type="protein sequence ID" value="KAK7743434.1"/>
    <property type="molecule type" value="Genomic_DNA"/>
</dbReference>
<sequence length="663" mass="71285">MASDLAAVQAKYAQEAQKRLRPEGSAQFEELQASGAERLRRLADDVWADHAALDARAASAAPALRDGDRVRFLIAGAGIGGVVQAARLVRAGFPASSIRLVDPAGGVGGTWYWNRYPGLHCDVEASVYLPLLEELGFVPSHRYASAAEIRAYLDLVLARHGLADSVLFRATLERLAWDARAAAWTADIAEARGPRGEERTTIRVEAQFAFLTAGLLARPQVPKLGGVGLAGFRGEMLHTARWDYGVTGGSSAEPFPALDKLRGKRVGVLGTGATAVQAVPCLAEHAAEVFVFQRTASAVFERGQRPVDRAEWERTVATKPGWQRERLLNYAAVTSRSAEPGTPNLVDDEWTHQEAYAALTGDPVWAQPAPEKIPEMIGYYLAIDEKQRVKMRARTAEIVQDKETAEKLTPWYPVWCKRPTFSDTYLQTFNRPNVHLVDTDGKGIESVTERGLVAPGGVEYPLDVLVLSTGFISPAFDGGDPSLRAGVTVVGRDGRTLSGSWAGKGAATLHGIAGGGGGFPNLFWLGPCQSGTSSCHSYVLATQAAHAAHIIAAAHARLGLSLDDDNNNNNNRILIEVEEAAEEAWSMRCAAGAARFASQMACTPSYVNNQGHMAPPPDTPQAELFKQARRSPWSSGMLSYVQEVERWEAEGSLEGIAVTTAAA</sequence>
<accession>A0AAN9YHR0</accession>
<evidence type="ECO:0000256" key="3">
    <source>
        <dbReference type="ARBA" id="ARBA00022630"/>
    </source>
</evidence>
<comment type="similarity">
    <text evidence="2">Belongs to the FAD-binding monooxygenase family.</text>
</comment>
<dbReference type="PANTHER" id="PTHR43098">
    <property type="entry name" value="L-ORNITHINE N(5)-MONOOXYGENASE-RELATED"/>
    <property type="match status" value="1"/>
</dbReference>
<dbReference type="AlphaFoldDB" id="A0AAN9YHR0"/>
<organism evidence="7 8">
    <name type="scientific">Diatrype stigma</name>
    <dbReference type="NCBI Taxonomy" id="117547"/>
    <lineage>
        <taxon>Eukaryota</taxon>
        <taxon>Fungi</taxon>
        <taxon>Dikarya</taxon>
        <taxon>Ascomycota</taxon>
        <taxon>Pezizomycotina</taxon>
        <taxon>Sordariomycetes</taxon>
        <taxon>Xylariomycetidae</taxon>
        <taxon>Xylariales</taxon>
        <taxon>Diatrypaceae</taxon>
        <taxon>Diatrype</taxon>
    </lineage>
</organism>
<proteinExistence type="inferred from homology"/>
<keyword evidence="4" id="KW-0274">FAD</keyword>
<keyword evidence="8" id="KW-1185">Reference proteome</keyword>
<dbReference type="Pfam" id="PF13450">
    <property type="entry name" value="NAD_binding_8"/>
    <property type="match status" value="1"/>
</dbReference>